<sequence>MVRKDRPAKMTQNMFQEGLYHVFFKDSPRTSTKAPSSGALTNARIHRWFGTVVNTRLLVSGFMAAGCLAVEVQRKANKLKIIGLMGLNVFSLLFGFSALLANSLVAKQPVALSTDQQRVGSYVAKGSSVTFTVKCFLASIYILFISWRGLQRYSTPVIQAYSRISQDPDGPLLEDEELDL</sequence>
<evidence type="ECO:0000313" key="3">
    <source>
        <dbReference type="Proteomes" id="UP000324091"/>
    </source>
</evidence>
<gene>
    <name evidence="2" type="ORF">D4764_13G0010830</name>
</gene>
<evidence type="ECO:0000313" key="2">
    <source>
        <dbReference type="EMBL" id="TWW76421.1"/>
    </source>
</evidence>
<organism evidence="2 3">
    <name type="scientific">Takifugu flavidus</name>
    <name type="common">sansaifugu</name>
    <dbReference type="NCBI Taxonomy" id="433684"/>
    <lineage>
        <taxon>Eukaryota</taxon>
        <taxon>Metazoa</taxon>
        <taxon>Chordata</taxon>
        <taxon>Craniata</taxon>
        <taxon>Vertebrata</taxon>
        <taxon>Euteleostomi</taxon>
        <taxon>Actinopterygii</taxon>
        <taxon>Neopterygii</taxon>
        <taxon>Teleostei</taxon>
        <taxon>Neoteleostei</taxon>
        <taxon>Acanthomorphata</taxon>
        <taxon>Eupercaria</taxon>
        <taxon>Tetraodontiformes</taxon>
        <taxon>Tetradontoidea</taxon>
        <taxon>Tetraodontidae</taxon>
        <taxon>Takifugu</taxon>
    </lineage>
</organism>
<dbReference type="PANTHER" id="PTHR37359:SF1">
    <property type="entry name" value="TRANSMEMBRANE PROTEIN 253"/>
    <property type="match status" value="1"/>
</dbReference>
<feature type="transmembrane region" description="Helical" evidence="1">
    <location>
        <begin position="81"/>
        <end position="102"/>
    </location>
</feature>
<accession>A0A5C6PCJ3</accession>
<dbReference type="EMBL" id="RHFK02000005">
    <property type="protein sequence ID" value="TWW76421.1"/>
    <property type="molecule type" value="Genomic_DNA"/>
</dbReference>
<comment type="caution">
    <text evidence="2">The sequence shown here is derived from an EMBL/GenBank/DDBJ whole genome shotgun (WGS) entry which is preliminary data.</text>
</comment>
<keyword evidence="1" id="KW-0812">Transmembrane</keyword>
<proteinExistence type="predicted"/>
<dbReference type="PANTHER" id="PTHR37359">
    <property type="entry name" value="TRANSMEMBRANE PROTEIN 253"/>
    <property type="match status" value="1"/>
</dbReference>
<dbReference type="InterPro" id="IPR038874">
    <property type="entry name" value="TMEM253"/>
</dbReference>
<dbReference type="AlphaFoldDB" id="A0A5C6PCJ3"/>
<keyword evidence="1" id="KW-0472">Membrane</keyword>
<keyword evidence="1" id="KW-1133">Transmembrane helix</keyword>
<keyword evidence="3" id="KW-1185">Reference proteome</keyword>
<dbReference type="Proteomes" id="UP000324091">
    <property type="component" value="Chromosome 13"/>
</dbReference>
<name>A0A5C6PCJ3_9TELE</name>
<reference evidence="2 3" key="1">
    <citation type="submission" date="2019-04" db="EMBL/GenBank/DDBJ databases">
        <title>Chromosome genome assembly for Takifugu flavidus.</title>
        <authorList>
            <person name="Xiao S."/>
        </authorList>
    </citation>
    <scope>NUCLEOTIDE SEQUENCE [LARGE SCALE GENOMIC DNA]</scope>
    <source>
        <strain evidence="2">HTHZ2018</strain>
        <tissue evidence="2">Muscle</tissue>
    </source>
</reference>
<feature type="transmembrane region" description="Helical" evidence="1">
    <location>
        <begin position="122"/>
        <end position="144"/>
    </location>
</feature>
<protein>
    <submittedName>
        <fullName evidence="2">Uncharacterized protein</fullName>
    </submittedName>
</protein>
<evidence type="ECO:0000256" key="1">
    <source>
        <dbReference type="SAM" id="Phobius"/>
    </source>
</evidence>